<dbReference type="EMBL" id="CAAALY010246517">
    <property type="protein sequence ID" value="VEL33838.1"/>
    <property type="molecule type" value="Genomic_DNA"/>
</dbReference>
<feature type="compositionally biased region" description="Basic and acidic residues" evidence="1">
    <location>
        <begin position="179"/>
        <end position="191"/>
    </location>
</feature>
<dbReference type="AlphaFoldDB" id="A0A3S5C415"/>
<organism evidence="2 3">
    <name type="scientific">Protopolystoma xenopodis</name>
    <dbReference type="NCBI Taxonomy" id="117903"/>
    <lineage>
        <taxon>Eukaryota</taxon>
        <taxon>Metazoa</taxon>
        <taxon>Spiralia</taxon>
        <taxon>Lophotrochozoa</taxon>
        <taxon>Platyhelminthes</taxon>
        <taxon>Monogenea</taxon>
        <taxon>Polyopisthocotylea</taxon>
        <taxon>Polystomatidea</taxon>
        <taxon>Polystomatidae</taxon>
        <taxon>Protopolystoma</taxon>
    </lineage>
</organism>
<evidence type="ECO:0000313" key="3">
    <source>
        <dbReference type="Proteomes" id="UP000784294"/>
    </source>
</evidence>
<evidence type="ECO:0000313" key="2">
    <source>
        <dbReference type="EMBL" id="VEL33838.1"/>
    </source>
</evidence>
<accession>A0A3S5C415</accession>
<evidence type="ECO:0000256" key="1">
    <source>
        <dbReference type="SAM" id="MobiDB-lite"/>
    </source>
</evidence>
<feature type="compositionally biased region" description="Polar residues" evidence="1">
    <location>
        <begin position="163"/>
        <end position="178"/>
    </location>
</feature>
<protein>
    <recommendedName>
        <fullName evidence="4">PH domain-containing protein</fullName>
    </recommendedName>
</protein>
<reference evidence="2" key="1">
    <citation type="submission" date="2018-11" db="EMBL/GenBank/DDBJ databases">
        <authorList>
            <consortium name="Pathogen Informatics"/>
        </authorList>
    </citation>
    <scope>NUCLEOTIDE SEQUENCE</scope>
</reference>
<name>A0A3S5C415_9PLAT</name>
<feature type="region of interest" description="Disordered" evidence="1">
    <location>
        <begin position="130"/>
        <end position="208"/>
    </location>
</feature>
<comment type="caution">
    <text evidence="2">The sequence shown here is derived from an EMBL/GenBank/DDBJ whole genome shotgun (WGS) entry which is preliminary data.</text>
</comment>
<sequence length="208" mass="22304">MNTFVLQAPDSATRSCWERRINELLVTQLRRLREEALMMSRASLVSNKGFQHPEPGDSDSCSITVVDSSLSGSVLGFQRKPATGRAAPDLLSQPRPAFVPSISVSGSLPPIPPSSSSFSTTVVPIPPAMSKPSLSVGAKHATSTGRRKSHIREGRMPRWRSAITGSNISNSQDSASTTETERESCVVDNKENNSYPVSSGHTGALELL</sequence>
<gene>
    <name evidence="2" type="ORF">PXEA_LOCUS27278</name>
</gene>
<proteinExistence type="predicted"/>
<dbReference type="Proteomes" id="UP000784294">
    <property type="component" value="Unassembled WGS sequence"/>
</dbReference>
<keyword evidence="3" id="KW-1185">Reference proteome</keyword>
<evidence type="ECO:0008006" key="4">
    <source>
        <dbReference type="Google" id="ProtNLM"/>
    </source>
</evidence>
<feature type="compositionally biased region" description="Polar residues" evidence="1">
    <location>
        <begin position="192"/>
        <end position="201"/>
    </location>
</feature>